<evidence type="ECO:0000313" key="3">
    <source>
        <dbReference type="Proteomes" id="UP001431217"/>
    </source>
</evidence>
<comment type="caution">
    <text evidence="2">The sequence shown here is derived from an EMBL/GenBank/DDBJ whole genome shotgun (WGS) entry which is preliminary data.</text>
</comment>
<evidence type="ECO:0000256" key="1">
    <source>
        <dbReference type="SAM" id="Phobius"/>
    </source>
</evidence>
<keyword evidence="1" id="KW-0472">Membrane</keyword>
<dbReference type="InterPro" id="IPR038728">
    <property type="entry name" value="YkvI-like"/>
</dbReference>
<reference evidence="2 3" key="1">
    <citation type="submission" date="2022-05" db="EMBL/GenBank/DDBJ databases">
        <title>Luteimonas sp. SX5, whole genome shotgun sequencing project.</title>
        <authorList>
            <person name="Zhao G."/>
            <person name="Shen L."/>
        </authorList>
    </citation>
    <scope>NUCLEOTIDE SEQUENCE [LARGE SCALE GENOMIC DNA]</scope>
    <source>
        <strain evidence="2 3">SX5</strain>
    </source>
</reference>
<feature type="transmembrane region" description="Helical" evidence="1">
    <location>
        <begin position="146"/>
        <end position="166"/>
    </location>
</feature>
<feature type="transmembrane region" description="Helical" evidence="1">
    <location>
        <begin position="119"/>
        <end position="139"/>
    </location>
</feature>
<feature type="transmembrane region" description="Helical" evidence="1">
    <location>
        <begin position="217"/>
        <end position="244"/>
    </location>
</feature>
<keyword evidence="1" id="KW-1133">Transmembrane helix</keyword>
<feature type="transmembrane region" description="Helical" evidence="1">
    <location>
        <begin position="12"/>
        <end position="30"/>
    </location>
</feature>
<feature type="transmembrane region" description="Helical" evidence="1">
    <location>
        <begin position="50"/>
        <end position="71"/>
    </location>
</feature>
<gene>
    <name evidence="2" type="ORF">M2650_13825</name>
</gene>
<accession>A0ABT0MLE6</accession>
<feature type="transmembrane region" description="Helical" evidence="1">
    <location>
        <begin position="310"/>
        <end position="334"/>
    </location>
</feature>
<evidence type="ECO:0008006" key="4">
    <source>
        <dbReference type="Google" id="ProtNLM"/>
    </source>
</evidence>
<evidence type="ECO:0000313" key="2">
    <source>
        <dbReference type="EMBL" id="MCL1635703.1"/>
    </source>
</evidence>
<dbReference type="PANTHER" id="PTHR37814">
    <property type="entry name" value="CONSERVED MEMBRANE PROTEIN"/>
    <property type="match status" value="1"/>
</dbReference>
<dbReference type="RefSeq" id="WP_249475470.1">
    <property type="nucleotide sequence ID" value="NZ_JAMBEP010000003.1"/>
</dbReference>
<protein>
    <recommendedName>
        <fullName evidence="4">Membrane protein YkvI</fullName>
    </recommendedName>
</protein>
<keyword evidence="3" id="KW-1185">Reference proteome</keyword>
<feature type="transmembrane region" description="Helical" evidence="1">
    <location>
        <begin position="186"/>
        <end position="205"/>
    </location>
</feature>
<keyword evidence="1" id="KW-0812">Transmembrane</keyword>
<sequence length="379" mass="41295">MTPTPTWFQRFLLPGFAFKAVVIGGGYATGRELAEFFLPSGPQGGVMGMLLAMAIWSVVCAATFMFAQATASFDYRSFFRKLLGPFWGLFEAAYVLFMVLILAVFGAAAGAIVKAMFGWPEIAGTLCLMAGIGLFTAFGNSSVERLFKWVSFFLYGVYALFVALALSAFGDRVAQNFSAPVATDGWALGGLTYAGYNIIGAVVILPIARHFLGRRDALVAGLVAGPLAMLPALLFFVCMIAWYPQIGAQTLPSDFMLQRLDRPLFHLLFQAMIFSALLESGTGAVHALNERVAVAWRARSGRALPHFGRFGIAGILLVGSIFIADRFGLVALIAQGYRALAWSLLIVYVLPLLTLGVWRLWRHPYRTVVPSHSDSFRRS</sequence>
<name>A0ABT0MLE6_9GAMM</name>
<feature type="transmembrane region" description="Helical" evidence="1">
    <location>
        <begin position="264"/>
        <end position="289"/>
    </location>
</feature>
<dbReference type="PANTHER" id="PTHR37814:SF1">
    <property type="entry name" value="MEMBRANE PROTEIN"/>
    <property type="match status" value="1"/>
</dbReference>
<dbReference type="Proteomes" id="UP001431217">
    <property type="component" value="Unassembled WGS sequence"/>
</dbReference>
<feature type="transmembrane region" description="Helical" evidence="1">
    <location>
        <begin position="340"/>
        <end position="361"/>
    </location>
</feature>
<organism evidence="2 3">
    <name type="scientific">Luteimonas galliterrae</name>
    <dbReference type="NCBI Taxonomy" id="2940486"/>
    <lineage>
        <taxon>Bacteria</taxon>
        <taxon>Pseudomonadati</taxon>
        <taxon>Pseudomonadota</taxon>
        <taxon>Gammaproteobacteria</taxon>
        <taxon>Lysobacterales</taxon>
        <taxon>Lysobacteraceae</taxon>
        <taxon>Luteimonas</taxon>
    </lineage>
</organism>
<proteinExistence type="predicted"/>
<feature type="transmembrane region" description="Helical" evidence="1">
    <location>
        <begin position="92"/>
        <end position="113"/>
    </location>
</feature>
<dbReference type="EMBL" id="JAMBEP010000003">
    <property type="protein sequence ID" value="MCL1635703.1"/>
    <property type="molecule type" value="Genomic_DNA"/>
</dbReference>